<dbReference type="STRING" id="180498.A0A067KGB6"/>
<feature type="repeat" description="PPR" evidence="3">
    <location>
        <begin position="243"/>
        <end position="277"/>
    </location>
</feature>
<dbReference type="OrthoDB" id="185373at2759"/>
<dbReference type="PANTHER" id="PTHR47926">
    <property type="entry name" value="PENTATRICOPEPTIDE REPEAT-CONTAINING PROTEIN"/>
    <property type="match status" value="1"/>
</dbReference>
<dbReference type="InterPro" id="IPR002885">
    <property type="entry name" value="PPR_rpt"/>
</dbReference>
<feature type="domain" description="DYW" evidence="4">
    <location>
        <begin position="562"/>
        <end position="654"/>
    </location>
</feature>
<reference evidence="5 6" key="1">
    <citation type="journal article" date="2014" name="PLoS ONE">
        <title>Global Analysis of Gene Expression Profiles in Physic Nut (Jatropha curcas L.) Seedlings Exposed to Salt Stress.</title>
        <authorList>
            <person name="Zhang L."/>
            <person name="Zhang C."/>
            <person name="Wu P."/>
            <person name="Chen Y."/>
            <person name="Li M."/>
            <person name="Jiang H."/>
            <person name="Wu G."/>
        </authorList>
    </citation>
    <scope>NUCLEOTIDE SEQUENCE [LARGE SCALE GENOMIC DNA]</scope>
    <source>
        <strain evidence="6">cv. GZQX0401</strain>
        <tissue evidence="5">Young leaves</tissue>
    </source>
</reference>
<evidence type="ECO:0000313" key="6">
    <source>
        <dbReference type="Proteomes" id="UP000027138"/>
    </source>
</evidence>
<dbReference type="FunFam" id="1.25.40.10:FF:001027">
    <property type="entry name" value="Pentatricopeptide repeat-containing protein At5g44230"/>
    <property type="match status" value="1"/>
</dbReference>
<dbReference type="Pfam" id="PF20431">
    <property type="entry name" value="E_motif"/>
    <property type="match status" value="1"/>
</dbReference>
<feature type="repeat" description="PPR" evidence="3">
    <location>
        <begin position="110"/>
        <end position="144"/>
    </location>
</feature>
<dbReference type="EMBL" id="KK914632">
    <property type="protein sequence ID" value="KDP31290.1"/>
    <property type="molecule type" value="Genomic_DNA"/>
</dbReference>
<keyword evidence="6" id="KW-1185">Reference proteome</keyword>
<feature type="repeat" description="PPR" evidence="3">
    <location>
        <begin position="346"/>
        <end position="380"/>
    </location>
</feature>
<dbReference type="InterPro" id="IPR046849">
    <property type="entry name" value="E2_motif"/>
</dbReference>
<dbReference type="Pfam" id="PF13812">
    <property type="entry name" value="PPR_3"/>
    <property type="match status" value="1"/>
</dbReference>
<evidence type="ECO:0000259" key="4">
    <source>
        <dbReference type="Pfam" id="PF14432"/>
    </source>
</evidence>
<dbReference type="Gene3D" id="1.25.40.10">
    <property type="entry name" value="Tetratricopeptide repeat domain"/>
    <property type="match status" value="3"/>
</dbReference>
<dbReference type="GO" id="GO:0008270">
    <property type="term" value="F:zinc ion binding"/>
    <property type="evidence" value="ECO:0007669"/>
    <property type="project" value="InterPro"/>
</dbReference>
<dbReference type="Pfam" id="PF14432">
    <property type="entry name" value="DYW_deaminase"/>
    <property type="match status" value="1"/>
</dbReference>
<sequence length="654" mass="72653">MATLSRKSFSYMPKQLAQCNNSTSHPTPSPTFVPFSELQQQLRLLESQLVSTIESCTNLAQIKQVHNHILRKGLDQRCYVVTKLVRTLTNLNIPMDPYPRSILDQVKCPNPFLYSAVIRGYSIQGLLTESVKVYGLMRKEGVGPVSFTFSAILKACGSVLDVGLGRQMHAQSILIGGFRSDLFVNNTLIDMYVKCGFIECGRKVFDEMPERDLISWTGLIVAYAKLGDMESARELFDGLPVKDMVAWTAMVTGFAQNAKPREAIEFFERMLDTGVGTDEVTLVGVISACAQLGAAKYADWIRDIVQKPGSGASHTVVLGSALIDMYSKCGSVDDAYKVFKGLKDRNVFTYSSMIIGFAMHGHADAAIKLFNEMVKTEIKPNEVTFIGLLTACVHAGMVEEGLNMFESMETHYGVKRSADHYTCIVDLLGRAGRLTEALELAETMPIKPHGGVWGALLGACRIHGNPDIATIAATHLFELEPNAIGNYIMLSNIYSSAGRWNDVSQIRNLMRKKGLKKNPGCSWIESKKGVVHEFFSGNMTHPMSNEIKQVLMDLLDRLEANGYKPNLCSVPYNMSDEEKKHILMTHSEKLALAFGLIVTSPGCPIKIMKNLRICQDCHLFMRGASQIMGREIIVRDNMRFHHFHNGICSCGNFW</sequence>
<organism evidence="5 6">
    <name type="scientific">Jatropha curcas</name>
    <name type="common">Barbados nut</name>
    <dbReference type="NCBI Taxonomy" id="180498"/>
    <lineage>
        <taxon>Eukaryota</taxon>
        <taxon>Viridiplantae</taxon>
        <taxon>Streptophyta</taxon>
        <taxon>Embryophyta</taxon>
        <taxon>Tracheophyta</taxon>
        <taxon>Spermatophyta</taxon>
        <taxon>Magnoliopsida</taxon>
        <taxon>eudicotyledons</taxon>
        <taxon>Gunneridae</taxon>
        <taxon>Pentapetalae</taxon>
        <taxon>rosids</taxon>
        <taxon>fabids</taxon>
        <taxon>Malpighiales</taxon>
        <taxon>Euphorbiaceae</taxon>
        <taxon>Crotonoideae</taxon>
        <taxon>Jatropheae</taxon>
        <taxon>Jatropha</taxon>
    </lineage>
</organism>
<dbReference type="Pfam" id="PF20430">
    <property type="entry name" value="Eplus_motif"/>
    <property type="match status" value="1"/>
</dbReference>
<evidence type="ECO:0000313" key="5">
    <source>
        <dbReference type="EMBL" id="KDP31290.1"/>
    </source>
</evidence>
<dbReference type="PROSITE" id="PS51375">
    <property type="entry name" value="PPR"/>
    <property type="match status" value="4"/>
</dbReference>
<dbReference type="AlphaFoldDB" id="A0A067KGB6"/>
<evidence type="ECO:0000256" key="2">
    <source>
        <dbReference type="ARBA" id="ARBA00022737"/>
    </source>
</evidence>
<dbReference type="InterPro" id="IPR011990">
    <property type="entry name" value="TPR-like_helical_dom_sf"/>
</dbReference>
<comment type="similarity">
    <text evidence="1">Belongs to the PPR family. PCMP-H subfamily.</text>
</comment>
<feature type="repeat" description="PPR" evidence="3">
    <location>
        <begin position="181"/>
        <end position="215"/>
    </location>
</feature>
<dbReference type="Pfam" id="PF13041">
    <property type="entry name" value="PPR_2"/>
    <property type="match status" value="2"/>
</dbReference>
<dbReference type="Proteomes" id="UP000027138">
    <property type="component" value="Unassembled WGS sequence"/>
</dbReference>
<dbReference type="InterPro" id="IPR046960">
    <property type="entry name" value="PPR_At4g14850-like_plant"/>
</dbReference>
<protein>
    <recommendedName>
        <fullName evidence="4">DYW domain-containing protein</fullName>
    </recommendedName>
</protein>
<gene>
    <name evidence="5" type="ORF">JCGZ_11666</name>
</gene>
<dbReference type="FunFam" id="1.25.40.10:FF:001030">
    <property type="entry name" value="Pentatricopeptide repeat-containing protein At1g09190"/>
    <property type="match status" value="1"/>
</dbReference>
<name>A0A067KGB6_JATCU</name>
<evidence type="ECO:0000256" key="1">
    <source>
        <dbReference type="ARBA" id="ARBA00006643"/>
    </source>
</evidence>
<dbReference type="NCBIfam" id="TIGR00756">
    <property type="entry name" value="PPR"/>
    <property type="match status" value="6"/>
</dbReference>
<dbReference type="InterPro" id="IPR046848">
    <property type="entry name" value="E_motif"/>
</dbReference>
<dbReference type="GO" id="GO:0003723">
    <property type="term" value="F:RNA binding"/>
    <property type="evidence" value="ECO:0007669"/>
    <property type="project" value="InterPro"/>
</dbReference>
<dbReference type="GO" id="GO:0009451">
    <property type="term" value="P:RNA modification"/>
    <property type="evidence" value="ECO:0007669"/>
    <property type="project" value="InterPro"/>
</dbReference>
<dbReference type="FunFam" id="1.25.40.10:FF:000325">
    <property type="entry name" value="Pentatricopeptide repeat-containing protein At4g14820"/>
    <property type="match status" value="1"/>
</dbReference>
<dbReference type="Pfam" id="PF01535">
    <property type="entry name" value="PPR"/>
    <property type="match status" value="3"/>
</dbReference>
<evidence type="ECO:0000256" key="3">
    <source>
        <dbReference type="PROSITE-ProRule" id="PRU00708"/>
    </source>
</evidence>
<accession>A0A067KGB6</accession>
<proteinExistence type="inferred from homology"/>
<dbReference type="PANTHER" id="PTHR47926:SF523">
    <property type="entry name" value="DYW DOMAIN-CONTAINING PROTEIN"/>
    <property type="match status" value="1"/>
</dbReference>
<keyword evidence="2" id="KW-0677">Repeat</keyword>
<dbReference type="InterPro" id="IPR032867">
    <property type="entry name" value="DYW_dom"/>
</dbReference>
<dbReference type="KEGG" id="jcu:105640571"/>